<dbReference type="AlphaFoldDB" id="A0A6C0HT71"/>
<sequence length="130" mass="15221">MSNKSAIIKGFNTHFFDFLDDVAGIIENNQDILISKIFFETIKRANPTLIIKYWYKHVYLPYKDVIDSGNVEFFINKDYNQDISVLENNEEIMKSINSIKISIKEMSKVNQEHSIKYVQNLSKLSMIYQG</sequence>
<proteinExistence type="predicted"/>
<dbReference type="EMBL" id="MN740010">
    <property type="protein sequence ID" value="QHT83590.1"/>
    <property type="molecule type" value="Genomic_DNA"/>
</dbReference>
<organism evidence="1">
    <name type="scientific">viral metagenome</name>
    <dbReference type="NCBI Taxonomy" id="1070528"/>
    <lineage>
        <taxon>unclassified sequences</taxon>
        <taxon>metagenomes</taxon>
        <taxon>organismal metagenomes</taxon>
    </lineage>
</organism>
<accession>A0A6C0HT71</accession>
<name>A0A6C0HT71_9ZZZZ</name>
<protein>
    <submittedName>
        <fullName evidence="1">Uncharacterized protein</fullName>
    </submittedName>
</protein>
<evidence type="ECO:0000313" key="1">
    <source>
        <dbReference type="EMBL" id="QHT83590.1"/>
    </source>
</evidence>
<reference evidence="1" key="1">
    <citation type="journal article" date="2020" name="Nature">
        <title>Giant virus diversity and host interactions through global metagenomics.</title>
        <authorList>
            <person name="Schulz F."/>
            <person name="Roux S."/>
            <person name="Paez-Espino D."/>
            <person name="Jungbluth S."/>
            <person name="Walsh D.A."/>
            <person name="Denef V.J."/>
            <person name="McMahon K.D."/>
            <person name="Konstantinidis K.T."/>
            <person name="Eloe-Fadrosh E.A."/>
            <person name="Kyrpides N.C."/>
            <person name="Woyke T."/>
        </authorList>
    </citation>
    <scope>NUCLEOTIDE SEQUENCE</scope>
    <source>
        <strain evidence="1">GVMAG-M-3300023184-168</strain>
    </source>
</reference>